<evidence type="ECO:0000256" key="6">
    <source>
        <dbReference type="ARBA" id="ARBA00022989"/>
    </source>
</evidence>
<proteinExistence type="inferred from homology"/>
<dbReference type="AlphaFoldDB" id="A0A369LDD0"/>
<dbReference type="PANTHER" id="PTHR21716:SF53">
    <property type="entry name" value="PERMEASE PERM-RELATED"/>
    <property type="match status" value="1"/>
</dbReference>
<keyword evidence="6 8" id="KW-1133">Transmembrane helix</keyword>
<dbReference type="OrthoDB" id="9793390at2"/>
<feature type="transmembrane region" description="Helical" evidence="8">
    <location>
        <begin position="316"/>
        <end position="335"/>
    </location>
</feature>
<keyword evidence="10" id="KW-1185">Reference proteome</keyword>
<comment type="caution">
    <text evidence="9">The sequence shown here is derived from an EMBL/GenBank/DDBJ whole genome shotgun (WGS) entry which is preliminary data.</text>
</comment>
<comment type="subcellular location">
    <subcellularLocation>
        <location evidence="1">Cell membrane</location>
        <topology evidence="1">Multi-pass membrane protein</topology>
    </subcellularLocation>
</comment>
<evidence type="ECO:0000313" key="10">
    <source>
        <dbReference type="Proteomes" id="UP000253792"/>
    </source>
</evidence>
<feature type="transmembrane region" description="Helical" evidence="8">
    <location>
        <begin position="103"/>
        <end position="123"/>
    </location>
</feature>
<dbReference type="InterPro" id="IPR002549">
    <property type="entry name" value="AI-2E-like"/>
</dbReference>
<reference evidence="9 10" key="1">
    <citation type="journal article" date="2018" name="Elife">
        <title>Discovery and characterization of a prevalent human gut bacterial enzyme sufficient for the inactivation of a family of plant toxins.</title>
        <authorList>
            <person name="Koppel N."/>
            <person name="Bisanz J.E."/>
            <person name="Pandelia M.E."/>
            <person name="Turnbaugh P.J."/>
            <person name="Balskus E.P."/>
        </authorList>
    </citation>
    <scope>NUCLEOTIDE SEQUENCE [LARGE SCALE GENOMIC DNA]</scope>
    <source>
        <strain evidence="10">anaerobia AP69FAA</strain>
    </source>
</reference>
<feature type="transmembrane region" description="Helical" evidence="8">
    <location>
        <begin position="66"/>
        <end position="83"/>
    </location>
</feature>
<evidence type="ECO:0000313" key="9">
    <source>
        <dbReference type="EMBL" id="RDB56155.1"/>
    </source>
</evidence>
<sequence>MHTLILVAKRATARPIPFNRQDRMNRHTIRYALILVAALAVAALAVARFDGLCSIFSTVWSALEPLAIGAVLAYLLNFIAAALESRWFPHTNNTLAIKTRRPICVILAIAAVTLALAALTAFVGGEFKSVGAAIITGISEAAAMASQAIANLPGAQAIPILDNATWNSIGQKALDAMGGTDQALRIVAQTSGEVAHLTLSILLGMVFALYLLLDKDRVHAGAMRAASFIPGEDLRRRVLHACSITNDCFSRFIRGQCIEAVILGALCAIGGTILQFPYAASIGLIVGVSSLIPFAGAWIGGIMGAAMILSQDPVQALQFIVFLVVLQQIEGHLIYPNVVGQSVGLPSIWVFVAVIAGGSLFGLLGVLLGVPVISTIRTLAMEHFAKQDAENALRREDGTVPE</sequence>
<evidence type="ECO:0000256" key="5">
    <source>
        <dbReference type="ARBA" id="ARBA00022692"/>
    </source>
</evidence>
<keyword evidence="7 8" id="KW-0472">Membrane</keyword>
<dbReference type="GO" id="GO:0055085">
    <property type="term" value="P:transmembrane transport"/>
    <property type="evidence" value="ECO:0007669"/>
    <property type="project" value="TreeGrafter"/>
</dbReference>
<dbReference type="EMBL" id="PPTP01000003">
    <property type="protein sequence ID" value="RDB56155.1"/>
    <property type="molecule type" value="Genomic_DNA"/>
</dbReference>
<feature type="transmembrane region" description="Helical" evidence="8">
    <location>
        <begin position="28"/>
        <end position="46"/>
    </location>
</feature>
<dbReference type="PANTHER" id="PTHR21716">
    <property type="entry name" value="TRANSMEMBRANE PROTEIN"/>
    <property type="match status" value="1"/>
</dbReference>
<dbReference type="Proteomes" id="UP000253792">
    <property type="component" value="Unassembled WGS sequence"/>
</dbReference>
<evidence type="ECO:0000256" key="4">
    <source>
        <dbReference type="ARBA" id="ARBA00022475"/>
    </source>
</evidence>
<accession>A0A369LDD0</accession>
<evidence type="ECO:0000256" key="8">
    <source>
        <dbReference type="SAM" id="Phobius"/>
    </source>
</evidence>
<protein>
    <recommendedName>
        <fullName evidence="11">AI-2E family transporter</fullName>
    </recommendedName>
</protein>
<keyword evidence="5 8" id="KW-0812">Transmembrane</keyword>
<evidence type="ECO:0000256" key="3">
    <source>
        <dbReference type="ARBA" id="ARBA00022448"/>
    </source>
</evidence>
<feature type="transmembrane region" description="Helical" evidence="8">
    <location>
        <begin position="347"/>
        <end position="373"/>
    </location>
</feature>
<organism evidence="9 10">
    <name type="scientific">Senegalimassilia anaerobia</name>
    <dbReference type="NCBI Taxonomy" id="1473216"/>
    <lineage>
        <taxon>Bacteria</taxon>
        <taxon>Bacillati</taxon>
        <taxon>Actinomycetota</taxon>
        <taxon>Coriobacteriia</taxon>
        <taxon>Coriobacteriales</taxon>
        <taxon>Coriobacteriaceae</taxon>
        <taxon>Senegalimassilia</taxon>
    </lineage>
</organism>
<evidence type="ECO:0000256" key="7">
    <source>
        <dbReference type="ARBA" id="ARBA00023136"/>
    </source>
</evidence>
<gene>
    <name evidence="9" type="ORF">C1880_04530</name>
</gene>
<feature type="transmembrane region" description="Helical" evidence="8">
    <location>
        <begin position="284"/>
        <end position="309"/>
    </location>
</feature>
<keyword evidence="3" id="KW-0813">Transport</keyword>
<evidence type="ECO:0000256" key="2">
    <source>
        <dbReference type="ARBA" id="ARBA00009773"/>
    </source>
</evidence>
<evidence type="ECO:0008006" key="11">
    <source>
        <dbReference type="Google" id="ProtNLM"/>
    </source>
</evidence>
<name>A0A369LDD0_9ACTN</name>
<evidence type="ECO:0000256" key="1">
    <source>
        <dbReference type="ARBA" id="ARBA00004651"/>
    </source>
</evidence>
<feature type="transmembrane region" description="Helical" evidence="8">
    <location>
        <begin position="194"/>
        <end position="213"/>
    </location>
</feature>
<feature type="transmembrane region" description="Helical" evidence="8">
    <location>
        <begin position="260"/>
        <end position="278"/>
    </location>
</feature>
<dbReference type="GO" id="GO:0005886">
    <property type="term" value="C:plasma membrane"/>
    <property type="evidence" value="ECO:0007669"/>
    <property type="project" value="UniProtKB-SubCell"/>
</dbReference>
<keyword evidence="4" id="KW-1003">Cell membrane</keyword>
<comment type="similarity">
    <text evidence="2">Belongs to the autoinducer-2 exporter (AI-2E) (TC 2.A.86) family.</text>
</comment>
<dbReference type="Pfam" id="PF01594">
    <property type="entry name" value="AI-2E_transport"/>
    <property type="match status" value="1"/>
</dbReference>